<keyword evidence="2" id="KW-1133">Transmembrane helix</keyword>
<dbReference type="RefSeq" id="WP_284152020.1">
    <property type="nucleotide sequence ID" value="NZ_AP025516.1"/>
</dbReference>
<protein>
    <submittedName>
        <fullName evidence="3">Uncharacterized protein</fullName>
    </submittedName>
</protein>
<feature type="transmembrane region" description="Helical" evidence="2">
    <location>
        <begin position="12"/>
        <end position="38"/>
    </location>
</feature>
<feature type="region of interest" description="Disordered" evidence="1">
    <location>
        <begin position="82"/>
        <end position="134"/>
    </location>
</feature>
<dbReference type="EMBL" id="AP025516">
    <property type="protein sequence ID" value="BDD88686.1"/>
    <property type="molecule type" value="Genomic_DNA"/>
</dbReference>
<dbReference type="Proteomes" id="UP000830055">
    <property type="component" value="Chromosome"/>
</dbReference>
<organism evidence="3 4">
    <name type="scientific">Desulfofustis limnaeus</name>
    <dbReference type="NCBI Taxonomy" id="2740163"/>
    <lineage>
        <taxon>Bacteria</taxon>
        <taxon>Pseudomonadati</taxon>
        <taxon>Thermodesulfobacteriota</taxon>
        <taxon>Desulfobulbia</taxon>
        <taxon>Desulfobulbales</taxon>
        <taxon>Desulfocapsaceae</taxon>
        <taxon>Desulfofustis</taxon>
    </lineage>
</organism>
<accession>A0ABN6MA55</accession>
<evidence type="ECO:0000256" key="2">
    <source>
        <dbReference type="SAM" id="Phobius"/>
    </source>
</evidence>
<feature type="compositionally biased region" description="Pro residues" evidence="1">
    <location>
        <begin position="124"/>
        <end position="134"/>
    </location>
</feature>
<evidence type="ECO:0000256" key="1">
    <source>
        <dbReference type="SAM" id="MobiDB-lite"/>
    </source>
</evidence>
<evidence type="ECO:0000313" key="3">
    <source>
        <dbReference type="EMBL" id="BDD88686.1"/>
    </source>
</evidence>
<reference evidence="3 4" key="1">
    <citation type="submission" date="2022-01" db="EMBL/GenBank/DDBJ databases">
        <title>Desulfofustis limnae sp. nov., a novel mesophilic sulfate-reducing bacterium isolated from marsh soil.</title>
        <authorList>
            <person name="Watanabe M."/>
            <person name="Takahashi A."/>
            <person name="Kojima H."/>
            <person name="Fukui M."/>
        </authorList>
    </citation>
    <scope>NUCLEOTIDE SEQUENCE [LARGE SCALE GENOMIC DNA]</scope>
    <source>
        <strain evidence="3 4">PPLL</strain>
    </source>
</reference>
<name>A0ABN6MA55_9BACT</name>
<evidence type="ECO:0000313" key="4">
    <source>
        <dbReference type="Proteomes" id="UP000830055"/>
    </source>
</evidence>
<gene>
    <name evidence="3" type="ORF">DPPLL_30510</name>
</gene>
<keyword evidence="2" id="KW-0812">Transmembrane</keyword>
<keyword evidence="2" id="KW-0472">Membrane</keyword>
<sequence>MIVKSLRTSELYIVAFVLLVWGGDWLGIDVGQVLAVLLDLRTTAADVARELQALEEPRGSAGYWLAALWVAARTALKVRGQGTPYQPVAPAAGSAPADRRHDPYRAWYTPEPTAARPAGAVPDKPTPPPPPPEA</sequence>
<keyword evidence="4" id="KW-1185">Reference proteome</keyword>
<proteinExistence type="predicted"/>